<evidence type="ECO:0000256" key="1">
    <source>
        <dbReference type="ARBA" id="ARBA00023015"/>
    </source>
</evidence>
<dbReference type="Gene3D" id="3.40.50.1360">
    <property type="match status" value="1"/>
</dbReference>
<dbReference type="RefSeq" id="WP_268040408.1">
    <property type="nucleotide sequence ID" value="NZ_JAPQER010000002.1"/>
</dbReference>
<keyword evidence="1" id="KW-0805">Transcription regulation</keyword>
<dbReference type="SUPFAM" id="SSF46785">
    <property type="entry name" value="Winged helix' DNA-binding domain"/>
    <property type="match status" value="1"/>
</dbReference>
<reference evidence="5" key="1">
    <citation type="submission" date="2022-12" db="EMBL/GenBank/DDBJ databases">
        <authorList>
            <person name="Wang J."/>
        </authorList>
    </citation>
    <scope>NUCLEOTIDE SEQUENCE</scope>
    <source>
        <strain evidence="5">HY-45-18</strain>
    </source>
</reference>
<gene>
    <name evidence="5" type="ORF">OW763_07180</name>
</gene>
<dbReference type="SUPFAM" id="SSF100950">
    <property type="entry name" value="NagB/RpiA/CoA transferase-like"/>
    <property type="match status" value="1"/>
</dbReference>
<dbReference type="Proteomes" id="UP001078443">
    <property type="component" value="Unassembled WGS sequence"/>
</dbReference>
<name>A0ABT4D1V1_9CLOT</name>
<accession>A0ABT4D1V1</accession>
<evidence type="ECO:0000313" key="5">
    <source>
        <dbReference type="EMBL" id="MCY6484135.1"/>
    </source>
</evidence>
<proteinExistence type="predicted"/>
<comment type="caution">
    <text evidence="5">The sequence shown here is derived from an EMBL/GenBank/DDBJ whole genome shotgun (WGS) entry which is preliminary data.</text>
</comment>
<dbReference type="SMART" id="SM00420">
    <property type="entry name" value="HTH_DEOR"/>
    <property type="match status" value="1"/>
</dbReference>
<dbReference type="PROSITE" id="PS51000">
    <property type="entry name" value="HTH_DEOR_2"/>
    <property type="match status" value="1"/>
</dbReference>
<dbReference type="InterPro" id="IPR037171">
    <property type="entry name" value="NagB/RpiA_transferase-like"/>
</dbReference>
<dbReference type="InterPro" id="IPR036388">
    <property type="entry name" value="WH-like_DNA-bd_sf"/>
</dbReference>
<dbReference type="InterPro" id="IPR001034">
    <property type="entry name" value="DeoR_HTH"/>
</dbReference>
<sequence>MLLEERRKNIIEYLQKHGKAEVEQLSKKLDVSAMTIRRDLAYLQEKGLIVRTHGGAICNPVQNYEIPYLSKESINKEEKEKIGKAAVELILEKQSIIIDAGTTCLEIAKNLNSNKDITVITNDIKIASIVYNYPDVKLFCAGGFVQPNLGAMFGNYAEKFIESINVDYAFIGVSTIDDEFVISTPTFEKAFLKKKMMDSANKVVMLADSSKFNKRSLAKICKLEDIDILITDNKITYEMRQEIEKIIPKLIIV</sequence>
<dbReference type="PANTHER" id="PTHR30363:SF46">
    <property type="entry name" value="LYSR FAMILY TRANSCRIPTIONAL REGULATOR"/>
    <property type="match status" value="1"/>
</dbReference>
<keyword evidence="6" id="KW-1185">Reference proteome</keyword>
<keyword evidence="2 5" id="KW-0238">DNA-binding</keyword>
<dbReference type="InterPro" id="IPR050313">
    <property type="entry name" value="Carb_Metab_HTH_regulators"/>
</dbReference>
<dbReference type="PRINTS" id="PR00037">
    <property type="entry name" value="HTHLACR"/>
</dbReference>
<dbReference type="EMBL" id="JAPQER010000002">
    <property type="protein sequence ID" value="MCY6484135.1"/>
    <property type="molecule type" value="Genomic_DNA"/>
</dbReference>
<feature type="domain" description="HTH deoR-type" evidence="4">
    <location>
        <begin position="3"/>
        <end position="58"/>
    </location>
</feature>
<evidence type="ECO:0000256" key="2">
    <source>
        <dbReference type="ARBA" id="ARBA00023125"/>
    </source>
</evidence>
<dbReference type="Pfam" id="PF00455">
    <property type="entry name" value="DeoRC"/>
    <property type="match status" value="1"/>
</dbReference>
<evidence type="ECO:0000259" key="4">
    <source>
        <dbReference type="PROSITE" id="PS51000"/>
    </source>
</evidence>
<dbReference type="SMART" id="SM01134">
    <property type="entry name" value="DeoRC"/>
    <property type="match status" value="1"/>
</dbReference>
<evidence type="ECO:0000313" key="6">
    <source>
        <dbReference type="Proteomes" id="UP001078443"/>
    </source>
</evidence>
<dbReference type="InterPro" id="IPR036390">
    <property type="entry name" value="WH_DNA-bd_sf"/>
</dbReference>
<keyword evidence="3" id="KW-0804">Transcription</keyword>
<dbReference type="Pfam" id="PF08220">
    <property type="entry name" value="HTH_DeoR"/>
    <property type="match status" value="1"/>
</dbReference>
<dbReference type="PANTHER" id="PTHR30363">
    <property type="entry name" value="HTH-TYPE TRANSCRIPTIONAL REGULATOR SRLR-RELATED"/>
    <property type="match status" value="1"/>
</dbReference>
<evidence type="ECO:0000256" key="3">
    <source>
        <dbReference type="ARBA" id="ARBA00023163"/>
    </source>
</evidence>
<dbReference type="GO" id="GO:0003677">
    <property type="term" value="F:DNA binding"/>
    <property type="evidence" value="ECO:0007669"/>
    <property type="project" value="UniProtKB-KW"/>
</dbReference>
<dbReference type="InterPro" id="IPR018356">
    <property type="entry name" value="Tscrpt_reg_HTH_DeoR_CS"/>
</dbReference>
<dbReference type="PROSITE" id="PS00894">
    <property type="entry name" value="HTH_DEOR_1"/>
    <property type="match status" value="1"/>
</dbReference>
<organism evidence="5 6">
    <name type="scientific">Clostridium aestuarii</name>
    <dbReference type="NCBI Taxonomy" id="338193"/>
    <lineage>
        <taxon>Bacteria</taxon>
        <taxon>Bacillati</taxon>
        <taxon>Bacillota</taxon>
        <taxon>Clostridia</taxon>
        <taxon>Eubacteriales</taxon>
        <taxon>Clostridiaceae</taxon>
        <taxon>Clostridium</taxon>
    </lineage>
</organism>
<dbReference type="InterPro" id="IPR014036">
    <property type="entry name" value="DeoR-like_C"/>
</dbReference>
<dbReference type="Gene3D" id="1.10.10.10">
    <property type="entry name" value="Winged helix-like DNA-binding domain superfamily/Winged helix DNA-binding domain"/>
    <property type="match status" value="1"/>
</dbReference>
<protein>
    <submittedName>
        <fullName evidence="5">DeoR/GlpR family DNA-binding transcription regulator</fullName>
    </submittedName>
</protein>